<dbReference type="PANTHER" id="PTHR30614:SF21">
    <property type="entry name" value="AMINO ACID ABC TRANSPORTER PERMEASE"/>
    <property type="match status" value="1"/>
</dbReference>
<dbReference type="Gene3D" id="1.10.3720.10">
    <property type="entry name" value="MetI-like"/>
    <property type="match status" value="1"/>
</dbReference>
<comment type="subcellular location">
    <subcellularLocation>
        <location evidence="1 7">Cell membrane</location>
        <topology evidence="1 7">Multi-pass membrane protein</topology>
    </subcellularLocation>
</comment>
<reference evidence="9 10" key="1">
    <citation type="submission" date="2023-07" db="EMBL/GenBank/DDBJ databases">
        <title>Sorghum-associated microbial communities from plants grown in Nebraska, USA.</title>
        <authorList>
            <person name="Schachtman D."/>
        </authorList>
    </citation>
    <scope>NUCLEOTIDE SEQUENCE [LARGE SCALE GENOMIC DNA]</scope>
    <source>
        <strain evidence="9 10">DS1001</strain>
    </source>
</reference>
<dbReference type="InterPro" id="IPR043429">
    <property type="entry name" value="ArtM/GltK/GlnP/TcyL/YhdX-like"/>
</dbReference>
<dbReference type="InterPro" id="IPR035906">
    <property type="entry name" value="MetI-like_sf"/>
</dbReference>
<evidence type="ECO:0000259" key="8">
    <source>
        <dbReference type="PROSITE" id="PS50928"/>
    </source>
</evidence>
<keyword evidence="10" id="KW-1185">Reference proteome</keyword>
<evidence type="ECO:0000313" key="9">
    <source>
        <dbReference type="EMBL" id="MDQ0144665.1"/>
    </source>
</evidence>
<evidence type="ECO:0000256" key="6">
    <source>
        <dbReference type="ARBA" id="ARBA00023136"/>
    </source>
</evidence>
<keyword evidence="4 7" id="KW-0812">Transmembrane</keyword>
<keyword evidence="5 7" id="KW-1133">Transmembrane helix</keyword>
<dbReference type="NCBIfam" id="TIGR01726">
    <property type="entry name" value="HEQRo_perm_3TM"/>
    <property type="match status" value="1"/>
</dbReference>
<feature type="transmembrane region" description="Helical" evidence="7">
    <location>
        <begin position="20"/>
        <end position="37"/>
    </location>
</feature>
<dbReference type="InterPro" id="IPR010065">
    <property type="entry name" value="AA_ABC_transptr_permease_3TM"/>
</dbReference>
<dbReference type="RefSeq" id="WP_307356878.1">
    <property type="nucleotide sequence ID" value="NZ_JAUSTB010000001.1"/>
</dbReference>
<gene>
    <name evidence="9" type="ORF">J2T23_000539</name>
</gene>
<evidence type="ECO:0000256" key="1">
    <source>
        <dbReference type="ARBA" id="ARBA00004651"/>
    </source>
</evidence>
<protein>
    <submittedName>
        <fullName evidence="9">Glutamate transport system permease protein</fullName>
    </submittedName>
</protein>
<organism evidence="9 10">
    <name type="scientific">Pseudarthrobacter niigatensis</name>
    <dbReference type="NCBI Taxonomy" id="369935"/>
    <lineage>
        <taxon>Bacteria</taxon>
        <taxon>Bacillati</taxon>
        <taxon>Actinomycetota</taxon>
        <taxon>Actinomycetes</taxon>
        <taxon>Micrococcales</taxon>
        <taxon>Micrococcaceae</taxon>
        <taxon>Pseudarthrobacter</taxon>
    </lineage>
</organism>
<dbReference type="Pfam" id="PF00528">
    <property type="entry name" value="BPD_transp_1"/>
    <property type="match status" value="1"/>
</dbReference>
<dbReference type="AlphaFoldDB" id="A0AAJ1SPJ1"/>
<proteinExistence type="inferred from homology"/>
<dbReference type="PANTHER" id="PTHR30614">
    <property type="entry name" value="MEMBRANE COMPONENT OF AMINO ACID ABC TRANSPORTER"/>
    <property type="match status" value="1"/>
</dbReference>
<dbReference type="CDD" id="cd06261">
    <property type="entry name" value="TM_PBP2"/>
    <property type="match status" value="1"/>
</dbReference>
<evidence type="ECO:0000256" key="3">
    <source>
        <dbReference type="ARBA" id="ARBA00022475"/>
    </source>
</evidence>
<accession>A0AAJ1SPJ1</accession>
<evidence type="ECO:0000313" key="10">
    <source>
        <dbReference type="Proteomes" id="UP001239267"/>
    </source>
</evidence>
<dbReference type="InterPro" id="IPR000515">
    <property type="entry name" value="MetI-like"/>
</dbReference>
<dbReference type="Proteomes" id="UP001239267">
    <property type="component" value="Unassembled WGS sequence"/>
</dbReference>
<feature type="transmembrane region" description="Helical" evidence="7">
    <location>
        <begin position="238"/>
        <end position="261"/>
    </location>
</feature>
<feature type="domain" description="ABC transmembrane type-1" evidence="8">
    <location>
        <begin position="67"/>
        <end position="257"/>
    </location>
</feature>
<feature type="transmembrane region" description="Helical" evidence="7">
    <location>
        <begin position="71"/>
        <end position="93"/>
    </location>
</feature>
<dbReference type="GO" id="GO:0022857">
    <property type="term" value="F:transmembrane transporter activity"/>
    <property type="evidence" value="ECO:0007669"/>
    <property type="project" value="InterPro"/>
</dbReference>
<feature type="transmembrane region" description="Helical" evidence="7">
    <location>
        <begin position="197"/>
        <end position="218"/>
    </location>
</feature>
<name>A0AAJ1SPJ1_9MICC</name>
<dbReference type="EMBL" id="JAUSTB010000001">
    <property type="protein sequence ID" value="MDQ0144665.1"/>
    <property type="molecule type" value="Genomic_DNA"/>
</dbReference>
<feature type="transmembrane region" description="Helical" evidence="7">
    <location>
        <begin position="136"/>
        <end position="155"/>
    </location>
</feature>
<dbReference type="SUPFAM" id="SSF161098">
    <property type="entry name" value="MetI-like"/>
    <property type="match status" value="1"/>
</dbReference>
<dbReference type="PROSITE" id="PS50928">
    <property type="entry name" value="ABC_TM1"/>
    <property type="match status" value="1"/>
</dbReference>
<keyword evidence="2 7" id="KW-0813">Transport</keyword>
<dbReference type="GO" id="GO:0006865">
    <property type="term" value="P:amino acid transport"/>
    <property type="evidence" value="ECO:0007669"/>
    <property type="project" value="TreeGrafter"/>
</dbReference>
<keyword evidence="3" id="KW-1003">Cell membrane</keyword>
<evidence type="ECO:0000256" key="5">
    <source>
        <dbReference type="ARBA" id="ARBA00022989"/>
    </source>
</evidence>
<evidence type="ECO:0000256" key="2">
    <source>
        <dbReference type="ARBA" id="ARBA00022448"/>
    </source>
</evidence>
<comment type="caution">
    <text evidence="9">The sequence shown here is derived from an EMBL/GenBank/DDBJ whole genome shotgun (WGS) entry which is preliminary data.</text>
</comment>
<keyword evidence="6 7" id="KW-0472">Membrane</keyword>
<sequence>MSTKPLFDTPGPRARRRHTVIEIACIALIAFGLYEAYEMLDVHGEFSQAAWKPFTQPGLWVLLGQGLLNNLQAAAVGMVLSMLFGTLLAFGLLSRSAPIRIACRIFTDVFASVPLLLLLYFTSLVLPTYGLKLPDFWFLVIALTLFSSAVIGDLLRSGIRAIPHGQTEAAEALGFSGFRTMQLVLLPQALRSMSPALVSQMVILFKGTALAYVLGGYIELLRSATVIGTYYSRSLLQAQIVAAVGFMLVNIALGLLATWLARRQRRQNIAEPRPDNLEVSAELSSR</sequence>
<evidence type="ECO:0000256" key="4">
    <source>
        <dbReference type="ARBA" id="ARBA00022692"/>
    </source>
</evidence>
<evidence type="ECO:0000256" key="7">
    <source>
        <dbReference type="RuleBase" id="RU363032"/>
    </source>
</evidence>
<comment type="similarity">
    <text evidence="7">Belongs to the binding-protein-dependent transport system permease family.</text>
</comment>
<feature type="transmembrane region" description="Helical" evidence="7">
    <location>
        <begin position="105"/>
        <end position="130"/>
    </location>
</feature>
<dbReference type="GO" id="GO:0043190">
    <property type="term" value="C:ATP-binding cassette (ABC) transporter complex"/>
    <property type="evidence" value="ECO:0007669"/>
    <property type="project" value="InterPro"/>
</dbReference>